<dbReference type="RefSeq" id="WP_077350460.1">
    <property type="nucleotide sequence ID" value="NZ_CP019607.1"/>
</dbReference>
<reference evidence="2 3" key="1">
    <citation type="journal article" date="2008" name="Int. J. Syst. Evol. Microbiol.">
        <title>Tessaracoccus flavescens sp. nov., isolated from marine sediment.</title>
        <authorList>
            <person name="Lee D.W."/>
            <person name="Lee S.D."/>
        </authorList>
    </citation>
    <scope>NUCLEOTIDE SEQUENCE [LARGE SCALE GENOMIC DNA]</scope>
    <source>
        <strain evidence="2 3">SST-39T</strain>
    </source>
</reference>
<organism evidence="2 3">
    <name type="scientific">Tessaracoccus flavescens</name>
    <dbReference type="NCBI Taxonomy" id="399497"/>
    <lineage>
        <taxon>Bacteria</taxon>
        <taxon>Bacillati</taxon>
        <taxon>Actinomycetota</taxon>
        <taxon>Actinomycetes</taxon>
        <taxon>Propionibacteriales</taxon>
        <taxon>Propionibacteriaceae</taxon>
        <taxon>Tessaracoccus</taxon>
    </lineage>
</organism>
<evidence type="ECO:0000313" key="3">
    <source>
        <dbReference type="Proteomes" id="UP000188235"/>
    </source>
</evidence>
<dbReference type="AlphaFoldDB" id="A0A1Q2CYV5"/>
<dbReference type="Proteomes" id="UP000188235">
    <property type="component" value="Chromosome"/>
</dbReference>
<dbReference type="OrthoDB" id="3727952at2"/>
<dbReference type="EMBL" id="CP019607">
    <property type="protein sequence ID" value="AQP51297.1"/>
    <property type="molecule type" value="Genomic_DNA"/>
</dbReference>
<proteinExistence type="predicted"/>
<accession>A0A1Q2CYV5</accession>
<evidence type="ECO:0000313" key="2">
    <source>
        <dbReference type="EMBL" id="AQP51297.1"/>
    </source>
</evidence>
<evidence type="ECO:0000256" key="1">
    <source>
        <dbReference type="SAM" id="SignalP"/>
    </source>
</evidence>
<feature type="signal peptide" evidence="1">
    <location>
        <begin position="1"/>
        <end position="25"/>
    </location>
</feature>
<dbReference type="KEGG" id="tfa:BW733_11100"/>
<evidence type="ECO:0008006" key="4">
    <source>
        <dbReference type="Google" id="ProtNLM"/>
    </source>
</evidence>
<dbReference type="STRING" id="399497.BW733_11100"/>
<keyword evidence="1" id="KW-0732">Signal</keyword>
<keyword evidence="3" id="KW-1185">Reference proteome</keyword>
<gene>
    <name evidence="2" type="ORF">BW733_11100</name>
</gene>
<name>A0A1Q2CYV5_9ACTN</name>
<sequence length="163" mass="17242">MTKPMRRIAAIVATAAMSVALSACTQGHWVYSAPPAAGVQADVGGVKLRNFLIIADAEGKGMLLGAVATRDADIAIEGFTVAPGLYDGSYGKPVTVDFSEEVRKGATIYIDGENTQFSSPDLTPGMLADVDVTFADGTVVNLDVPVMPSDHPDYQEWWDKYAA</sequence>
<dbReference type="PROSITE" id="PS51257">
    <property type="entry name" value="PROKAR_LIPOPROTEIN"/>
    <property type="match status" value="1"/>
</dbReference>
<feature type="chain" id="PRO_5039627685" description="Lipoprotein" evidence="1">
    <location>
        <begin position="26"/>
        <end position="163"/>
    </location>
</feature>
<protein>
    <recommendedName>
        <fullName evidence="4">Lipoprotein</fullName>
    </recommendedName>
</protein>